<dbReference type="GO" id="GO:0005737">
    <property type="term" value="C:cytoplasm"/>
    <property type="evidence" value="ECO:0007669"/>
    <property type="project" value="TreeGrafter"/>
</dbReference>
<organism evidence="7 8">
    <name type="scientific">Pristionchus entomophagus</name>
    <dbReference type="NCBI Taxonomy" id="358040"/>
    <lineage>
        <taxon>Eukaryota</taxon>
        <taxon>Metazoa</taxon>
        <taxon>Ecdysozoa</taxon>
        <taxon>Nematoda</taxon>
        <taxon>Chromadorea</taxon>
        <taxon>Rhabditida</taxon>
        <taxon>Rhabditina</taxon>
        <taxon>Diplogasteromorpha</taxon>
        <taxon>Diplogasteroidea</taxon>
        <taxon>Neodiplogasteridae</taxon>
        <taxon>Pristionchus</taxon>
    </lineage>
</organism>
<feature type="compositionally biased region" description="Basic and acidic residues" evidence="5">
    <location>
        <begin position="227"/>
        <end position="263"/>
    </location>
</feature>
<gene>
    <name evidence="7" type="ORF">PENTCL1PPCAC_26459</name>
</gene>
<accession>A0AAV5UD96</accession>
<dbReference type="Gene3D" id="3.30.70.330">
    <property type="match status" value="1"/>
</dbReference>
<reference evidence="7" key="1">
    <citation type="submission" date="2023-10" db="EMBL/GenBank/DDBJ databases">
        <title>Genome assembly of Pristionchus species.</title>
        <authorList>
            <person name="Yoshida K."/>
            <person name="Sommer R.J."/>
        </authorList>
    </citation>
    <scope>NUCLEOTIDE SEQUENCE</scope>
    <source>
        <strain evidence="7">RS0144</strain>
    </source>
</reference>
<feature type="compositionally biased region" description="Basic and acidic residues" evidence="5">
    <location>
        <begin position="270"/>
        <end position="286"/>
    </location>
</feature>
<feature type="domain" description="UPF3" evidence="6">
    <location>
        <begin position="4"/>
        <end position="167"/>
    </location>
</feature>
<keyword evidence="4" id="KW-0539">Nucleus</keyword>
<evidence type="ECO:0000256" key="2">
    <source>
        <dbReference type="ARBA" id="ARBA00005991"/>
    </source>
</evidence>
<evidence type="ECO:0000256" key="1">
    <source>
        <dbReference type="ARBA" id="ARBA00004123"/>
    </source>
</evidence>
<feature type="non-terminal residue" evidence="7">
    <location>
        <position position="1"/>
    </location>
</feature>
<evidence type="ECO:0000313" key="8">
    <source>
        <dbReference type="Proteomes" id="UP001432027"/>
    </source>
</evidence>
<comment type="caution">
    <text evidence="7">The sequence shown here is derived from an EMBL/GenBank/DDBJ whole genome shotgun (WGS) entry which is preliminary data.</text>
</comment>
<evidence type="ECO:0000259" key="6">
    <source>
        <dbReference type="Pfam" id="PF03467"/>
    </source>
</evidence>
<dbReference type="GO" id="GO:0000184">
    <property type="term" value="P:nuclear-transcribed mRNA catabolic process, nonsense-mediated decay"/>
    <property type="evidence" value="ECO:0007669"/>
    <property type="project" value="UniProtKB-KW"/>
</dbReference>
<dbReference type="PANTHER" id="PTHR13112">
    <property type="entry name" value="UPF3 REGULATOR OF NONSENSE TRANSCRIPTS-LIKE PROTEIN"/>
    <property type="match status" value="1"/>
</dbReference>
<dbReference type="InterPro" id="IPR012677">
    <property type="entry name" value="Nucleotide-bd_a/b_plait_sf"/>
</dbReference>
<evidence type="ECO:0000256" key="3">
    <source>
        <dbReference type="ARBA" id="ARBA00023161"/>
    </source>
</evidence>
<protein>
    <recommendedName>
        <fullName evidence="6">UPF3 domain-containing protein</fullName>
    </recommendedName>
</protein>
<dbReference type="Pfam" id="PF03467">
    <property type="entry name" value="Smg4_UPF3"/>
    <property type="match status" value="1"/>
</dbReference>
<dbReference type="PANTHER" id="PTHR13112:SF0">
    <property type="entry name" value="FI21285P1"/>
    <property type="match status" value="1"/>
</dbReference>
<dbReference type="InterPro" id="IPR039722">
    <property type="entry name" value="Upf3"/>
</dbReference>
<dbReference type="InterPro" id="IPR035979">
    <property type="entry name" value="RBD_domain_sf"/>
</dbReference>
<feature type="region of interest" description="Disordered" evidence="5">
    <location>
        <begin position="175"/>
        <end position="302"/>
    </location>
</feature>
<dbReference type="GO" id="GO:0003729">
    <property type="term" value="F:mRNA binding"/>
    <property type="evidence" value="ECO:0007669"/>
    <property type="project" value="TreeGrafter"/>
</dbReference>
<dbReference type="InterPro" id="IPR005120">
    <property type="entry name" value="UPF3_dom"/>
</dbReference>
<keyword evidence="3" id="KW-0866">Nonsense-mediated mRNA decay</keyword>
<dbReference type="Proteomes" id="UP001432027">
    <property type="component" value="Unassembled WGS sequence"/>
</dbReference>
<dbReference type="GO" id="GO:0045727">
    <property type="term" value="P:positive regulation of translation"/>
    <property type="evidence" value="ECO:0007669"/>
    <property type="project" value="TreeGrafter"/>
</dbReference>
<feature type="compositionally biased region" description="Basic and acidic residues" evidence="5">
    <location>
        <begin position="199"/>
        <end position="217"/>
    </location>
</feature>
<dbReference type="GO" id="GO:0005730">
    <property type="term" value="C:nucleolus"/>
    <property type="evidence" value="ECO:0007669"/>
    <property type="project" value="TreeGrafter"/>
</dbReference>
<evidence type="ECO:0000313" key="7">
    <source>
        <dbReference type="EMBL" id="GMT04285.1"/>
    </source>
</evidence>
<evidence type="ECO:0000256" key="5">
    <source>
        <dbReference type="SAM" id="MobiDB-lite"/>
    </source>
</evidence>
<proteinExistence type="inferred from homology"/>
<comment type="similarity">
    <text evidence="2">Belongs to the RENT3 family.</text>
</comment>
<evidence type="ECO:0000256" key="4">
    <source>
        <dbReference type="ARBA" id="ARBA00023242"/>
    </source>
</evidence>
<comment type="subcellular location">
    <subcellularLocation>
        <location evidence="1">Nucleus</location>
    </subcellularLocation>
</comment>
<dbReference type="AlphaFoldDB" id="A0AAV5UD96"/>
<sequence length="302" mass="35260">KTKDEFKVIIRRLPSLMTWKEVEEQLSPLPDHFYRQFSPAHPELFPHSYATCYLGIKGEKEVLEFAERFNRYVFIDSAGNESRAVVEFAPCQKFPKSSKEEIGGDSKISTVDNDPVYLSFLEELEKEDKAHVTIEDQLKEAEEKEKMRLNGNEKLVVTPLVKYFFEQAKNNKETIGSFRRRGDRQMDPFNKSRKPIPAFEKREKDQRPEKNGYEKKFGGRPGSGGNRAREEREKEEDTKKVDSLNPKVRDLMRNGGQRDEKEKKRPPRTRGNEKAKDKFGGIRPERPIYTPGQRKKPEEMES</sequence>
<dbReference type="EMBL" id="BTSX01000006">
    <property type="protein sequence ID" value="GMT04285.1"/>
    <property type="molecule type" value="Genomic_DNA"/>
</dbReference>
<name>A0AAV5UD96_9BILA</name>
<keyword evidence="8" id="KW-1185">Reference proteome</keyword>
<dbReference type="SUPFAM" id="SSF54928">
    <property type="entry name" value="RNA-binding domain, RBD"/>
    <property type="match status" value="1"/>
</dbReference>